<dbReference type="Proteomes" id="UP000293433">
    <property type="component" value="Unassembled WGS sequence"/>
</dbReference>
<evidence type="ECO:0000313" key="3">
    <source>
        <dbReference type="EMBL" id="RZS56990.1"/>
    </source>
</evidence>
<protein>
    <submittedName>
        <fullName evidence="3">Uncharacterized protein DUF3570</fullName>
    </submittedName>
</protein>
<organism evidence="3 4">
    <name type="scientific">Sphaerotilus mobilis</name>
    <dbReference type="NCBI Taxonomy" id="47994"/>
    <lineage>
        <taxon>Bacteria</taxon>
        <taxon>Pseudomonadati</taxon>
        <taxon>Pseudomonadota</taxon>
        <taxon>Betaproteobacteria</taxon>
        <taxon>Burkholderiales</taxon>
        <taxon>Sphaerotilaceae</taxon>
        <taxon>Sphaerotilus</taxon>
    </lineage>
</organism>
<comment type="caution">
    <text evidence="3">The sequence shown here is derived from an EMBL/GenBank/DDBJ whole genome shotgun (WGS) entry which is preliminary data.</text>
</comment>
<dbReference type="InterPro" id="IPR021953">
    <property type="entry name" value="DUF3570"/>
</dbReference>
<dbReference type="Pfam" id="PF12094">
    <property type="entry name" value="DUF3570"/>
    <property type="match status" value="1"/>
</dbReference>
<evidence type="ECO:0000256" key="1">
    <source>
        <dbReference type="SAM" id="MobiDB-lite"/>
    </source>
</evidence>
<gene>
    <name evidence="3" type="ORF">EV685_1548</name>
</gene>
<sequence>MQLTSHPNPSPTTAASAARPALRLALGTAVAALLAPVAPLAQAAADAPASPTARVPWQVDSAVLLYAENGGRVKAVEPVIALRRTDADDHTLSLKLTVDTLTGASPNGAVAQPGAQTFTSPSGNQSYTTAAGSTPLDPSFKDTRGALSVGYERPLGRMTRLSVGGNFSQEYDFTSLGTSLAVAHDLDGRNTTLSLGLALEANQMRPVGGTPVGLSVASANGPRLGNGSRNVADVLLGLTQVMNRRWLMQVNLGLGRGSGEHSDPYKILSVVDGSTGLLAGDRYVHESRPDSRSRTSLYWGHKVHLARDVLDLSWRGYRDDWGVRSHTLDARWRVNLGGGRYLEPRWRHHRQSAADFWRGWLVDGQDWDSTGHSTTLSAASADPRLAKFSGNTLGLTWGQPLSWGGELTLRGEVYRQVQATPANAPGVLQGLPIAPGLTATMLTAGYRFNW</sequence>
<keyword evidence="4" id="KW-1185">Reference proteome</keyword>
<dbReference type="OrthoDB" id="5450709at2"/>
<feature type="compositionally biased region" description="Polar residues" evidence="1">
    <location>
        <begin position="114"/>
        <end position="132"/>
    </location>
</feature>
<evidence type="ECO:0000256" key="2">
    <source>
        <dbReference type="SAM" id="SignalP"/>
    </source>
</evidence>
<feature type="signal peptide" evidence="2">
    <location>
        <begin position="1"/>
        <end position="43"/>
    </location>
</feature>
<proteinExistence type="predicted"/>
<evidence type="ECO:0000313" key="4">
    <source>
        <dbReference type="Proteomes" id="UP000293433"/>
    </source>
</evidence>
<feature type="chain" id="PRO_5020974060" evidence="2">
    <location>
        <begin position="44"/>
        <end position="450"/>
    </location>
</feature>
<feature type="region of interest" description="Disordered" evidence="1">
    <location>
        <begin position="104"/>
        <end position="139"/>
    </location>
</feature>
<keyword evidence="2" id="KW-0732">Signal</keyword>
<dbReference type="EMBL" id="SGWV01000008">
    <property type="protein sequence ID" value="RZS56990.1"/>
    <property type="molecule type" value="Genomic_DNA"/>
</dbReference>
<dbReference type="RefSeq" id="WP_130481406.1">
    <property type="nucleotide sequence ID" value="NZ_SGWV01000008.1"/>
</dbReference>
<dbReference type="AlphaFoldDB" id="A0A4V2EWS3"/>
<reference evidence="3 4" key="1">
    <citation type="submission" date="2019-02" db="EMBL/GenBank/DDBJ databases">
        <title>Genomic Encyclopedia of Type Strains, Phase IV (KMG-IV): sequencing the most valuable type-strain genomes for metagenomic binning, comparative biology and taxonomic classification.</title>
        <authorList>
            <person name="Goeker M."/>
        </authorList>
    </citation>
    <scope>NUCLEOTIDE SEQUENCE [LARGE SCALE GENOMIC DNA]</scope>
    <source>
        <strain evidence="3 4">DSM 10617</strain>
    </source>
</reference>
<accession>A0A4V2EWS3</accession>
<name>A0A4V2EWS3_9BURK</name>